<sequence length="61" mass="7016">MDEVRDASDKVLITKFFGIAESYLIFQIYTLAYRIVSDFFADEGVEDDHGSNENAPVQYNF</sequence>
<dbReference type="Proteomes" id="UP000095283">
    <property type="component" value="Unplaced"/>
</dbReference>
<dbReference type="AlphaFoldDB" id="A0A1I7WK54"/>
<evidence type="ECO:0000313" key="2">
    <source>
        <dbReference type="WBParaSite" id="Hba_05421"/>
    </source>
</evidence>
<accession>A0A1I7WK54</accession>
<dbReference type="WBParaSite" id="Hba_05421">
    <property type="protein sequence ID" value="Hba_05421"/>
    <property type="gene ID" value="Hba_05421"/>
</dbReference>
<reference evidence="2" key="1">
    <citation type="submission" date="2016-11" db="UniProtKB">
        <authorList>
            <consortium name="WormBaseParasite"/>
        </authorList>
    </citation>
    <scope>IDENTIFICATION</scope>
</reference>
<keyword evidence="1" id="KW-1185">Reference proteome</keyword>
<evidence type="ECO:0000313" key="1">
    <source>
        <dbReference type="Proteomes" id="UP000095283"/>
    </source>
</evidence>
<organism evidence="1 2">
    <name type="scientific">Heterorhabditis bacteriophora</name>
    <name type="common">Entomopathogenic nematode worm</name>
    <dbReference type="NCBI Taxonomy" id="37862"/>
    <lineage>
        <taxon>Eukaryota</taxon>
        <taxon>Metazoa</taxon>
        <taxon>Ecdysozoa</taxon>
        <taxon>Nematoda</taxon>
        <taxon>Chromadorea</taxon>
        <taxon>Rhabditida</taxon>
        <taxon>Rhabditina</taxon>
        <taxon>Rhabditomorpha</taxon>
        <taxon>Strongyloidea</taxon>
        <taxon>Heterorhabditidae</taxon>
        <taxon>Heterorhabditis</taxon>
    </lineage>
</organism>
<proteinExistence type="predicted"/>
<name>A0A1I7WK54_HETBA</name>
<protein>
    <submittedName>
        <fullName evidence="2">Bestrophin homolog</fullName>
    </submittedName>
</protein>